<dbReference type="Proteomes" id="UP001275932">
    <property type="component" value="Unassembled WGS sequence"/>
</dbReference>
<dbReference type="Pfam" id="PF06144">
    <property type="entry name" value="DNA_pol3_delta"/>
    <property type="match status" value="1"/>
</dbReference>
<evidence type="ECO:0000256" key="3">
    <source>
        <dbReference type="ARBA" id="ARBA00022705"/>
    </source>
</evidence>
<evidence type="ECO:0000313" key="6">
    <source>
        <dbReference type="EMBL" id="MDX8414935.1"/>
    </source>
</evidence>
<keyword evidence="4" id="KW-0239">DNA-directed DNA polymerase</keyword>
<dbReference type="PANTHER" id="PTHR34388">
    <property type="entry name" value="DNA POLYMERASE III SUBUNIT DELTA"/>
    <property type="match status" value="1"/>
</dbReference>
<dbReference type="InterPro" id="IPR005790">
    <property type="entry name" value="DNA_polIII_delta"/>
</dbReference>
<keyword evidence="2" id="KW-0548">Nucleotidyltransferase</keyword>
<dbReference type="Gene3D" id="1.20.272.10">
    <property type="match status" value="1"/>
</dbReference>
<evidence type="ECO:0000259" key="5">
    <source>
        <dbReference type="Pfam" id="PF06144"/>
    </source>
</evidence>
<reference evidence="6 7" key="1">
    <citation type="submission" date="2022-03" db="EMBL/GenBank/DDBJ databases">
        <title>Novel taxa within the pig intestine.</title>
        <authorList>
            <person name="Wylensek D."/>
            <person name="Bishof K."/>
            <person name="Afrizal A."/>
            <person name="Clavel T."/>
        </authorList>
    </citation>
    <scope>NUCLEOTIDE SEQUENCE [LARGE SCALE GENOMIC DNA]</scope>
    <source>
        <strain evidence="6 7">CLA-KB-P66</strain>
    </source>
</reference>
<comment type="caution">
    <text evidence="6">The sequence shown here is derived from an EMBL/GenBank/DDBJ whole genome shotgun (WGS) entry which is preliminary data.</text>
</comment>
<feature type="domain" description="DNA polymerase III delta N-terminal" evidence="5">
    <location>
        <begin position="53"/>
        <end position="131"/>
    </location>
</feature>
<dbReference type="PANTHER" id="PTHR34388:SF1">
    <property type="entry name" value="DNA POLYMERASE III SUBUNIT DELTA"/>
    <property type="match status" value="1"/>
</dbReference>
<dbReference type="InterPro" id="IPR010372">
    <property type="entry name" value="DNA_pol3_delta_N"/>
</dbReference>
<sequence length="361" mass="40119">MGKAVYFICADDEFIADNRAQEIFAELAKDAVCDMSKEVVQGSAGNSADAQKICAQAIEAAATMSLFGGKKIVWLRGLNFINDANGRSKDTQAALEKMAETAAKFKPDEVAFLISACPVDKRKKAFKMLKEISEFESFESANATEACMQLLKTRAEKLGVELGYDAAEILISTVAANPRMALQELEKLASYVNFQGKITTKDVLTLVPIFGEGNFFELVSLYYEGDLEKSAAAIHRYFFTNKNASARPILTNLQRQNSMLIQIRALMDDGKLPKTDRWLPKGSLERLADEYAEVFKSDSKTAYNIFTQNPFAVGRLAPIASKTPLKKLIDNQMNFVKAFEELIKRGSNSDEQVMRELYLKA</sequence>
<dbReference type="RefSeq" id="WP_370396382.1">
    <property type="nucleotide sequence ID" value="NZ_JALBUT010000002.1"/>
</dbReference>
<evidence type="ECO:0000256" key="4">
    <source>
        <dbReference type="ARBA" id="ARBA00022932"/>
    </source>
</evidence>
<evidence type="ECO:0000313" key="7">
    <source>
        <dbReference type="Proteomes" id="UP001275932"/>
    </source>
</evidence>
<organism evidence="6 7">
    <name type="scientific">Intestinicryptomonas porci</name>
    <dbReference type="NCBI Taxonomy" id="2926320"/>
    <lineage>
        <taxon>Bacteria</taxon>
        <taxon>Pseudomonadati</taxon>
        <taxon>Verrucomicrobiota</taxon>
        <taxon>Opitutia</taxon>
        <taxon>Opitutales</taxon>
        <taxon>Intestinicryptomonaceae</taxon>
        <taxon>Intestinicryptomonas</taxon>
    </lineage>
</organism>
<evidence type="ECO:0000256" key="2">
    <source>
        <dbReference type="ARBA" id="ARBA00022695"/>
    </source>
</evidence>
<keyword evidence="1" id="KW-0808">Transferase</keyword>
<dbReference type="Gene3D" id="1.10.8.60">
    <property type="match status" value="1"/>
</dbReference>
<dbReference type="SUPFAM" id="SSF52540">
    <property type="entry name" value="P-loop containing nucleoside triphosphate hydrolases"/>
    <property type="match status" value="1"/>
</dbReference>
<evidence type="ECO:0000256" key="1">
    <source>
        <dbReference type="ARBA" id="ARBA00022679"/>
    </source>
</evidence>
<name>A0ABU4WED8_9BACT</name>
<keyword evidence="7" id="KW-1185">Reference proteome</keyword>
<dbReference type="NCBIfam" id="TIGR01128">
    <property type="entry name" value="holA"/>
    <property type="match status" value="1"/>
</dbReference>
<gene>
    <name evidence="6" type="ORF">MOX91_01885</name>
</gene>
<dbReference type="EMBL" id="JALBUT010000002">
    <property type="protein sequence ID" value="MDX8414935.1"/>
    <property type="molecule type" value="Genomic_DNA"/>
</dbReference>
<accession>A0ABU4WED8</accession>
<dbReference type="Gene3D" id="3.40.50.300">
    <property type="entry name" value="P-loop containing nucleotide triphosphate hydrolases"/>
    <property type="match status" value="1"/>
</dbReference>
<proteinExistence type="predicted"/>
<keyword evidence="3" id="KW-0235">DNA replication</keyword>
<dbReference type="InterPro" id="IPR027417">
    <property type="entry name" value="P-loop_NTPase"/>
</dbReference>
<protein>
    <recommendedName>
        <fullName evidence="5">DNA polymerase III delta N-terminal domain-containing protein</fullName>
    </recommendedName>
</protein>